<dbReference type="GO" id="GO:0005856">
    <property type="term" value="C:cytoskeleton"/>
    <property type="evidence" value="ECO:0007669"/>
    <property type="project" value="TreeGrafter"/>
</dbReference>
<organism evidence="3 4">
    <name type="scientific">Rotaria magnacalcarata</name>
    <dbReference type="NCBI Taxonomy" id="392030"/>
    <lineage>
        <taxon>Eukaryota</taxon>
        <taxon>Metazoa</taxon>
        <taxon>Spiralia</taxon>
        <taxon>Gnathifera</taxon>
        <taxon>Rotifera</taxon>
        <taxon>Eurotatoria</taxon>
        <taxon>Bdelloidea</taxon>
        <taxon>Philodinida</taxon>
        <taxon>Philodinidae</taxon>
        <taxon>Rotaria</taxon>
    </lineage>
</organism>
<feature type="non-terminal residue" evidence="3">
    <location>
        <position position="1"/>
    </location>
</feature>
<dbReference type="Gene3D" id="3.10.20.90">
    <property type="entry name" value="Phosphatidylinositol 3-kinase Catalytic Subunit, Chain A, domain 1"/>
    <property type="match status" value="1"/>
</dbReference>
<dbReference type="InterPro" id="IPR018979">
    <property type="entry name" value="FERM_N"/>
</dbReference>
<evidence type="ECO:0000259" key="2">
    <source>
        <dbReference type="PROSITE" id="PS50057"/>
    </source>
</evidence>
<sequence>QFYYYQEANEKRILRQREKDEKKARQNEEKERRKSRTRTTGERDVNRSSNNGSQALIVMLDGSEQYVALKKEDTGKILANRVCDLMNLEERDYFGLTFINNEKTRTWLDNDKRVISQLKDVDPIFYFQVKFYPPEPALLQDDLTR</sequence>
<dbReference type="AlphaFoldDB" id="A0A8S3H5T6"/>
<dbReference type="InterPro" id="IPR019747">
    <property type="entry name" value="FERM_CS"/>
</dbReference>
<dbReference type="GO" id="GO:0005886">
    <property type="term" value="C:plasma membrane"/>
    <property type="evidence" value="ECO:0007669"/>
    <property type="project" value="TreeGrafter"/>
</dbReference>
<dbReference type="InterPro" id="IPR000299">
    <property type="entry name" value="FERM_domain"/>
</dbReference>
<feature type="domain" description="FERM" evidence="2">
    <location>
        <begin position="53"/>
        <end position="145"/>
    </location>
</feature>
<dbReference type="Pfam" id="PF09379">
    <property type="entry name" value="FERM_N"/>
    <property type="match status" value="1"/>
</dbReference>
<accession>A0A8S3H5T6</accession>
<feature type="non-terminal residue" evidence="3">
    <location>
        <position position="145"/>
    </location>
</feature>
<dbReference type="PANTHER" id="PTHR23280">
    <property type="entry name" value="4.1 G PROTEIN"/>
    <property type="match status" value="1"/>
</dbReference>
<dbReference type="InterPro" id="IPR029071">
    <property type="entry name" value="Ubiquitin-like_domsf"/>
</dbReference>
<dbReference type="EMBL" id="CAJOBI010315802">
    <property type="protein sequence ID" value="CAF5176664.1"/>
    <property type="molecule type" value="Genomic_DNA"/>
</dbReference>
<name>A0A8S3H5T6_9BILA</name>
<proteinExistence type="predicted"/>
<feature type="region of interest" description="Disordered" evidence="1">
    <location>
        <begin position="14"/>
        <end position="51"/>
    </location>
</feature>
<dbReference type="PROSITE" id="PS50057">
    <property type="entry name" value="FERM_3"/>
    <property type="match status" value="1"/>
</dbReference>
<reference evidence="3" key="1">
    <citation type="submission" date="2021-02" db="EMBL/GenBank/DDBJ databases">
        <authorList>
            <person name="Nowell W R."/>
        </authorList>
    </citation>
    <scope>NUCLEOTIDE SEQUENCE</scope>
</reference>
<evidence type="ECO:0000313" key="3">
    <source>
        <dbReference type="EMBL" id="CAF5176664.1"/>
    </source>
</evidence>
<dbReference type="Proteomes" id="UP000676336">
    <property type="component" value="Unassembled WGS sequence"/>
</dbReference>
<evidence type="ECO:0000313" key="4">
    <source>
        <dbReference type="Proteomes" id="UP000676336"/>
    </source>
</evidence>
<evidence type="ECO:0000256" key="1">
    <source>
        <dbReference type="SAM" id="MobiDB-lite"/>
    </source>
</evidence>
<dbReference type="PANTHER" id="PTHR23280:SF21">
    <property type="entry name" value="PROTEIN 4.1 HOMOLOG"/>
    <property type="match status" value="1"/>
</dbReference>
<dbReference type="PROSITE" id="PS00660">
    <property type="entry name" value="FERM_1"/>
    <property type="match status" value="1"/>
</dbReference>
<dbReference type="GO" id="GO:0031032">
    <property type="term" value="P:actomyosin structure organization"/>
    <property type="evidence" value="ECO:0007669"/>
    <property type="project" value="TreeGrafter"/>
</dbReference>
<protein>
    <recommendedName>
        <fullName evidence="2">FERM domain-containing protein</fullName>
    </recommendedName>
</protein>
<feature type="compositionally biased region" description="Basic and acidic residues" evidence="1">
    <location>
        <begin position="14"/>
        <end position="32"/>
    </location>
</feature>
<gene>
    <name evidence="3" type="ORF">SMN809_LOCUS67659</name>
</gene>
<comment type="caution">
    <text evidence="3">The sequence shown here is derived from an EMBL/GenBank/DDBJ whole genome shotgun (WGS) entry which is preliminary data.</text>
</comment>
<dbReference type="SUPFAM" id="SSF54236">
    <property type="entry name" value="Ubiquitin-like"/>
    <property type="match status" value="1"/>
</dbReference>